<reference evidence="1" key="1">
    <citation type="journal article" date="2019" name="bioRxiv">
        <title>The Genome of the Zebra Mussel, Dreissena polymorpha: A Resource for Invasive Species Research.</title>
        <authorList>
            <person name="McCartney M.A."/>
            <person name="Auch B."/>
            <person name="Kono T."/>
            <person name="Mallez S."/>
            <person name="Zhang Y."/>
            <person name="Obille A."/>
            <person name="Becker A."/>
            <person name="Abrahante J.E."/>
            <person name="Garbe J."/>
            <person name="Badalamenti J.P."/>
            <person name="Herman A."/>
            <person name="Mangelson H."/>
            <person name="Liachko I."/>
            <person name="Sullivan S."/>
            <person name="Sone E.D."/>
            <person name="Koren S."/>
            <person name="Silverstein K.A.T."/>
            <person name="Beckman K.B."/>
            <person name="Gohl D.M."/>
        </authorList>
    </citation>
    <scope>NUCLEOTIDE SEQUENCE</scope>
    <source>
        <strain evidence="1">Duluth1</strain>
        <tissue evidence="1">Whole animal</tissue>
    </source>
</reference>
<evidence type="ECO:0000313" key="1">
    <source>
        <dbReference type="EMBL" id="KAH3719100.1"/>
    </source>
</evidence>
<proteinExistence type="predicted"/>
<evidence type="ECO:0000313" key="2">
    <source>
        <dbReference type="Proteomes" id="UP000828390"/>
    </source>
</evidence>
<organism evidence="1 2">
    <name type="scientific">Dreissena polymorpha</name>
    <name type="common">Zebra mussel</name>
    <name type="synonym">Mytilus polymorpha</name>
    <dbReference type="NCBI Taxonomy" id="45954"/>
    <lineage>
        <taxon>Eukaryota</taxon>
        <taxon>Metazoa</taxon>
        <taxon>Spiralia</taxon>
        <taxon>Lophotrochozoa</taxon>
        <taxon>Mollusca</taxon>
        <taxon>Bivalvia</taxon>
        <taxon>Autobranchia</taxon>
        <taxon>Heteroconchia</taxon>
        <taxon>Euheterodonta</taxon>
        <taxon>Imparidentia</taxon>
        <taxon>Neoheterodontei</taxon>
        <taxon>Myida</taxon>
        <taxon>Dreissenoidea</taxon>
        <taxon>Dreissenidae</taxon>
        <taxon>Dreissena</taxon>
    </lineage>
</organism>
<keyword evidence="2" id="KW-1185">Reference proteome</keyword>
<comment type="caution">
    <text evidence="1">The sequence shown here is derived from an EMBL/GenBank/DDBJ whole genome shotgun (WGS) entry which is preliminary data.</text>
</comment>
<gene>
    <name evidence="1" type="ORF">DPMN_061930</name>
</gene>
<accession>A0A9D4C8Q7</accession>
<dbReference type="EMBL" id="JAIWYP010000013">
    <property type="protein sequence ID" value="KAH3719100.1"/>
    <property type="molecule type" value="Genomic_DNA"/>
</dbReference>
<protein>
    <submittedName>
        <fullName evidence="1">Uncharacterized protein</fullName>
    </submittedName>
</protein>
<reference evidence="1" key="2">
    <citation type="submission" date="2020-11" db="EMBL/GenBank/DDBJ databases">
        <authorList>
            <person name="McCartney M.A."/>
            <person name="Auch B."/>
            <person name="Kono T."/>
            <person name="Mallez S."/>
            <person name="Becker A."/>
            <person name="Gohl D.M."/>
            <person name="Silverstein K.A.T."/>
            <person name="Koren S."/>
            <person name="Bechman K.B."/>
            <person name="Herman A."/>
            <person name="Abrahante J.E."/>
            <person name="Garbe J."/>
        </authorList>
    </citation>
    <scope>NUCLEOTIDE SEQUENCE</scope>
    <source>
        <strain evidence="1">Duluth1</strain>
        <tissue evidence="1">Whole animal</tissue>
    </source>
</reference>
<sequence>MLLSFPYLHESTFQNCRFALPVRYGHCQTSHDRQGATRFTCLIIPDMIRVDQANVWDWGLSQKPHKHMWLKSETTLTYKTKKCLANLQTNERTTHQSIVSQYPALKG</sequence>
<dbReference type="Proteomes" id="UP000828390">
    <property type="component" value="Unassembled WGS sequence"/>
</dbReference>
<name>A0A9D4C8Q7_DREPO</name>
<dbReference type="AlphaFoldDB" id="A0A9D4C8Q7"/>